<reference evidence="1" key="2">
    <citation type="journal article" date="2023" name="IMA Fungus">
        <title>Comparative genomic study of the Penicillium genus elucidates a diverse pangenome and 15 lateral gene transfer events.</title>
        <authorList>
            <person name="Petersen C."/>
            <person name="Sorensen T."/>
            <person name="Nielsen M.R."/>
            <person name="Sondergaard T.E."/>
            <person name="Sorensen J.L."/>
            <person name="Fitzpatrick D.A."/>
            <person name="Frisvad J.C."/>
            <person name="Nielsen K.L."/>
        </authorList>
    </citation>
    <scope>NUCLEOTIDE SEQUENCE</scope>
    <source>
        <strain evidence="1">IBT 19713</strain>
    </source>
</reference>
<dbReference type="GO" id="GO:0030681">
    <property type="term" value="C:multimeric ribonuclease P complex"/>
    <property type="evidence" value="ECO:0007669"/>
    <property type="project" value="TreeGrafter"/>
</dbReference>
<evidence type="ECO:0000313" key="2">
    <source>
        <dbReference type="Proteomes" id="UP001150941"/>
    </source>
</evidence>
<protein>
    <submittedName>
        <fullName evidence="1">Uncharacterized protein</fullName>
    </submittedName>
</protein>
<dbReference type="EMBL" id="JAPQKS010000008">
    <property type="protein sequence ID" value="KAJ5217319.1"/>
    <property type="molecule type" value="Genomic_DNA"/>
</dbReference>
<proteinExistence type="predicted"/>
<organism evidence="1 2">
    <name type="scientific">Penicillium chermesinum</name>
    <dbReference type="NCBI Taxonomy" id="63820"/>
    <lineage>
        <taxon>Eukaryota</taxon>
        <taxon>Fungi</taxon>
        <taxon>Dikarya</taxon>
        <taxon>Ascomycota</taxon>
        <taxon>Pezizomycotina</taxon>
        <taxon>Eurotiomycetes</taxon>
        <taxon>Eurotiomycetidae</taxon>
        <taxon>Eurotiales</taxon>
        <taxon>Aspergillaceae</taxon>
        <taxon>Penicillium</taxon>
    </lineage>
</organism>
<dbReference type="GO" id="GO:0000171">
    <property type="term" value="F:ribonuclease MRP activity"/>
    <property type="evidence" value="ECO:0007669"/>
    <property type="project" value="TreeGrafter"/>
</dbReference>
<dbReference type="AlphaFoldDB" id="A0A9W9NCL2"/>
<dbReference type="GO" id="GO:0000447">
    <property type="term" value="P:endonucleolytic cleavage in ITS1 to separate SSU-rRNA from 5.8S rRNA and LSU-rRNA from tricistronic rRNA transcript (SSU-rRNA, 5.8S rRNA, LSU-rRNA)"/>
    <property type="evidence" value="ECO:0007669"/>
    <property type="project" value="TreeGrafter"/>
</dbReference>
<dbReference type="InterPro" id="IPR013893">
    <property type="entry name" value="RNase_P_Rpp40"/>
</dbReference>
<dbReference type="GO" id="GO:0000172">
    <property type="term" value="C:ribonuclease MRP complex"/>
    <property type="evidence" value="ECO:0007669"/>
    <property type="project" value="TreeGrafter"/>
</dbReference>
<dbReference type="PANTHER" id="PTHR15396:SF1">
    <property type="entry name" value="RIBONUCLEASE P PROTEIN SUBUNIT P40"/>
    <property type="match status" value="1"/>
</dbReference>
<dbReference type="Proteomes" id="UP001150941">
    <property type="component" value="Unassembled WGS sequence"/>
</dbReference>
<dbReference type="GeneID" id="83206926"/>
<evidence type="ECO:0000313" key="1">
    <source>
        <dbReference type="EMBL" id="KAJ5217319.1"/>
    </source>
</evidence>
<sequence length="222" mass="25241">MSPKDILEREFFNEYIKKGNILMISEGLTGSDVVYTLRDGILRVELGREIYERTGLNGKPIRSGGRKHAKERFAIELNLRLPSMLHGKQGFERIVWAFKNVLDQSIAWLFCDLDPAALGYDGNKPINKHYPQWIDCTPHQTSYEQILVPALSGLVSENASELELQESCGELSEWIGMVQIGSPRVSANDDIDPYLSRYQVPNIDHSKATDLISLKWRGLLFF</sequence>
<accession>A0A9W9NCL2</accession>
<comment type="caution">
    <text evidence="1">The sequence shown here is derived from an EMBL/GenBank/DDBJ whole genome shotgun (WGS) entry which is preliminary data.</text>
</comment>
<dbReference type="Pfam" id="PF08584">
    <property type="entry name" value="Ribonuc_P_40"/>
    <property type="match status" value="1"/>
</dbReference>
<gene>
    <name evidence="1" type="ORF">N7468_010327</name>
</gene>
<dbReference type="RefSeq" id="XP_058326190.1">
    <property type="nucleotide sequence ID" value="XM_058479622.1"/>
</dbReference>
<keyword evidence="2" id="KW-1185">Reference proteome</keyword>
<dbReference type="OrthoDB" id="63112at2759"/>
<reference evidence="1" key="1">
    <citation type="submission" date="2022-11" db="EMBL/GenBank/DDBJ databases">
        <authorList>
            <person name="Petersen C."/>
        </authorList>
    </citation>
    <scope>NUCLEOTIDE SEQUENCE</scope>
    <source>
        <strain evidence="1">IBT 19713</strain>
    </source>
</reference>
<dbReference type="GO" id="GO:0001682">
    <property type="term" value="P:tRNA 5'-leader removal"/>
    <property type="evidence" value="ECO:0007669"/>
    <property type="project" value="InterPro"/>
</dbReference>
<name>A0A9W9NCL2_9EURO</name>
<dbReference type="GO" id="GO:0004526">
    <property type="term" value="F:ribonuclease P activity"/>
    <property type="evidence" value="ECO:0007669"/>
    <property type="project" value="TreeGrafter"/>
</dbReference>
<dbReference type="PANTHER" id="PTHR15396">
    <property type="entry name" value="RIBONUCLEASE P PROTEIN SUBUNIT P40"/>
    <property type="match status" value="1"/>
</dbReference>